<comment type="caution">
    <text evidence="1">The sequence shown here is derived from an EMBL/GenBank/DDBJ whole genome shotgun (WGS) entry which is preliminary data.</text>
</comment>
<dbReference type="RefSeq" id="WP_345100055.1">
    <property type="nucleotide sequence ID" value="NZ_BAABCV010000001.1"/>
</dbReference>
<protein>
    <submittedName>
        <fullName evidence="1">Uncharacterized protein</fullName>
    </submittedName>
</protein>
<dbReference type="InterPro" id="IPR035235">
    <property type="entry name" value="DUF5343"/>
</dbReference>
<name>A0ABP7W877_9SPHI</name>
<gene>
    <name evidence="1" type="ORF">GCM10022392_00080</name>
</gene>
<reference evidence="2" key="1">
    <citation type="journal article" date="2019" name="Int. J. Syst. Evol. Microbiol.">
        <title>The Global Catalogue of Microorganisms (GCM) 10K type strain sequencing project: providing services to taxonomists for standard genome sequencing and annotation.</title>
        <authorList>
            <consortium name="The Broad Institute Genomics Platform"/>
            <consortium name="The Broad Institute Genome Sequencing Center for Infectious Disease"/>
            <person name="Wu L."/>
            <person name="Ma J."/>
        </authorList>
    </citation>
    <scope>NUCLEOTIDE SEQUENCE [LARGE SCALE GENOMIC DNA]</scope>
    <source>
        <strain evidence="2">JCM 17085</strain>
    </source>
</reference>
<sequence>MTDTYPYMVSNNKLGPIFEKIKTAARPSKFTNEFLKTIGFTSSNDRAVIPLLRRLGFITDDGTPTAAYDKLKDSTQHKHIIGERMRDLYSDLYTVDEYSRRF</sequence>
<dbReference type="Pfam" id="PF17278">
    <property type="entry name" value="DUF5343"/>
    <property type="match status" value="1"/>
</dbReference>
<proteinExistence type="predicted"/>
<keyword evidence="2" id="KW-1185">Reference proteome</keyword>
<evidence type="ECO:0000313" key="2">
    <source>
        <dbReference type="Proteomes" id="UP001500841"/>
    </source>
</evidence>
<evidence type="ECO:0000313" key="1">
    <source>
        <dbReference type="EMBL" id="GAA4083446.1"/>
    </source>
</evidence>
<organism evidence="1 2">
    <name type="scientific">Mucilaginibacter panaciglaebae</name>
    <dbReference type="NCBI Taxonomy" id="502331"/>
    <lineage>
        <taxon>Bacteria</taxon>
        <taxon>Pseudomonadati</taxon>
        <taxon>Bacteroidota</taxon>
        <taxon>Sphingobacteriia</taxon>
        <taxon>Sphingobacteriales</taxon>
        <taxon>Sphingobacteriaceae</taxon>
        <taxon>Mucilaginibacter</taxon>
    </lineage>
</organism>
<dbReference type="Proteomes" id="UP001500841">
    <property type="component" value="Unassembled WGS sequence"/>
</dbReference>
<accession>A0ABP7W877</accession>
<dbReference type="EMBL" id="BAABCV010000001">
    <property type="protein sequence ID" value="GAA4083446.1"/>
    <property type="molecule type" value="Genomic_DNA"/>
</dbReference>